<accession>A0ACC7S1Z0</accession>
<keyword evidence="2" id="KW-1185">Reference proteome</keyword>
<dbReference type="Proteomes" id="UP001517388">
    <property type="component" value="Unassembled WGS sequence"/>
</dbReference>
<protein>
    <submittedName>
        <fullName evidence="1">Glycosyltransferase</fullName>
    </submittedName>
</protein>
<reference evidence="2" key="1">
    <citation type="journal article" date="2020" name="Toxins">
        <title>Phylogenomic Analysis of Secondary Metabolism in the Toxic Cyanobacterial Genera Anabaena, Dolichospermum and Aphanizomenon.</title>
        <authorList>
            <person name="Oesterholm J."/>
            <person name="Popin R.V."/>
            <person name="Fewer D.P."/>
            <person name="Sivonen K."/>
        </authorList>
    </citation>
    <scope>NUCLEOTIDE SEQUENCE [LARGE SCALE GENOMIC DNA]</scope>
    <source>
        <strain evidence="2">UHCC 0037</strain>
    </source>
</reference>
<evidence type="ECO:0000313" key="1">
    <source>
        <dbReference type="EMBL" id="MTJ42493.1"/>
    </source>
</evidence>
<organism evidence="1 2">
    <name type="scientific">Dolichospermum flos-aquae UHCC 0037</name>
    <dbReference type="NCBI Taxonomy" id="2590026"/>
    <lineage>
        <taxon>Bacteria</taxon>
        <taxon>Bacillati</taxon>
        <taxon>Cyanobacteriota</taxon>
        <taxon>Cyanophyceae</taxon>
        <taxon>Nostocales</taxon>
        <taxon>Aphanizomenonaceae</taxon>
        <taxon>Dolichospermum</taxon>
    </lineage>
</organism>
<evidence type="ECO:0000313" key="2">
    <source>
        <dbReference type="Proteomes" id="UP001517388"/>
    </source>
</evidence>
<gene>
    <name evidence="1" type="ORF">FJR39_04320</name>
</gene>
<dbReference type="EMBL" id="VILF01000001">
    <property type="protein sequence ID" value="MTJ42493.1"/>
    <property type="molecule type" value="Genomic_DNA"/>
</dbReference>
<proteinExistence type="predicted"/>
<sequence>MKVLHIVPSVAAVRGGPSQAILEMVKALRKNDIDAEIVTTNDNGEDILDVPLGKFINYQQVPVQFFPRFSPSIHALREFAFSRELTIWLWQNIRNYDLLHIHAIFSYSSTIAMAIARCQKIPYIVRPLGQLCTWSLQQSARKKQIYLKIIEKANLNHSQSIHFTSIAEQQEAALLNLTSPNFIIPHGLAIPDRIPHAYQRLRQHFNLPIDEPIILFLSRLHPKKGLDYLIPALSKLSHHRFTFIVAGSGDSDYETEVKTLVTTHGIAEKTHFAGFVKGETKDLLMQGADIFALTSYSENFGISVLESLAAGVPVIVTPGVALSDIVQQQHLGYVTELNINDIATTIENFLDHPQESKEMGDRAREFILDNYTWDHIASKMISVYEHTALPGVMRYISSGQDARTTRVS</sequence>
<comment type="caution">
    <text evidence="1">The sequence shown here is derived from an EMBL/GenBank/DDBJ whole genome shotgun (WGS) entry which is preliminary data.</text>
</comment>
<name>A0ACC7S1Z0_DOLFA</name>